<dbReference type="GO" id="GO:0003677">
    <property type="term" value="F:DNA binding"/>
    <property type="evidence" value="ECO:0007669"/>
    <property type="project" value="UniProtKB-KW"/>
</dbReference>
<dbReference type="PANTHER" id="PTHR44688">
    <property type="entry name" value="DNA-BINDING TRANSCRIPTIONAL ACTIVATOR DEVR_DOSR"/>
    <property type="match status" value="1"/>
</dbReference>
<dbReference type="InterPro" id="IPR016032">
    <property type="entry name" value="Sig_transdc_resp-reg_C-effctor"/>
</dbReference>
<dbReference type="GO" id="GO:0006355">
    <property type="term" value="P:regulation of DNA-templated transcription"/>
    <property type="evidence" value="ECO:0007669"/>
    <property type="project" value="InterPro"/>
</dbReference>
<evidence type="ECO:0000259" key="4">
    <source>
        <dbReference type="PROSITE" id="PS50043"/>
    </source>
</evidence>
<evidence type="ECO:0000256" key="1">
    <source>
        <dbReference type="ARBA" id="ARBA00023015"/>
    </source>
</evidence>
<dbReference type="AlphaFoldDB" id="A0A2A2WSI5"/>
<dbReference type="Gene3D" id="1.10.10.10">
    <property type="entry name" value="Winged helix-like DNA-binding domain superfamily/Winged helix DNA-binding domain"/>
    <property type="match status" value="1"/>
</dbReference>
<comment type="caution">
    <text evidence="5">The sequence shown here is derived from an EMBL/GenBank/DDBJ whole genome shotgun (WGS) entry which is preliminary data.</text>
</comment>
<proteinExistence type="predicted"/>
<dbReference type="CDD" id="cd06170">
    <property type="entry name" value="LuxR_C_like"/>
    <property type="match status" value="1"/>
</dbReference>
<dbReference type="PROSITE" id="PS50043">
    <property type="entry name" value="HTH_LUXR_2"/>
    <property type="match status" value="1"/>
</dbReference>
<keyword evidence="6" id="KW-1185">Reference proteome</keyword>
<reference evidence="6" key="1">
    <citation type="submission" date="2017-09" db="EMBL/GenBank/DDBJ databases">
        <authorList>
            <person name="Zhang Y."/>
            <person name="Huang X."/>
            <person name="Liu J."/>
            <person name="Lu L."/>
            <person name="Peng K."/>
        </authorList>
    </citation>
    <scope>NUCLEOTIDE SEQUENCE [LARGE SCALE GENOMIC DNA]</scope>
    <source>
        <strain evidence="6">S-XJ-1</strain>
    </source>
</reference>
<dbReference type="PROSITE" id="PS00622">
    <property type="entry name" value="HTH_LUXR_1"/>
    <property type="match status" value="1"/>
</dbReference>
<evidence type="ECO:0000313" key="6">
    <source>
        <dbReference type="Proteomes" id="UP000218810"/>
    </source>
</evidence>
<dbReference type="Proteomes" id="UP000218810">
    <property type="component" value="Unassembled WGS sequence"/>
</dbReference>
<dbReference type="Pfam" id="PF00196">
    <property type="entry name" value="GerE"/>
    <property type="match status" value="1"/>
</dbReference>
<dbReference type="PRINTS" id="PR00038">
    <property type="entry name" value="HTHLUXR"/>
</dbReference>
<gene>
    <name evidence="5" type="ORF">CEY15_05405</name>
</gene>
<evidence type="ECO:0000256" key="2">
    <source>
        <dbReference type="ARBA" id="ARBA00023125"/>
    </source>
</evidence>
<evidence type="ECO:0000313" key="5">
    <source>
        <dbReference type="EMBL" id="PAY23993.1"/>
    </source>
</evidence>
<dbReference type="EMBL" id="NTGA01000011">
    <property type="protein sequence ID" value="PAY23993.1"/>
    <property type="molecule type" value="Genomic_DNA"/>
</dbReference>
<dbReference type="InterPro" id="IPR036388">
    <property type="entry name" value="WH-like_DNA-bd_sf"/>
</dbReference>
<evidence type="ECO:0000256" key="3">
    <source>
        <dbReference type="ARBA" id="ARBA00023163"/>
    </source>
</evidence>
<organism evidence="5 6">
    <name type="scientific">Dietzia natronolimnaea</name>
    <dbReference type="NCBI Taxonomy" id="161920"/>
    <lineage>
        <taxon>Bacteria</taxon>
        <taxon>Bacillati</taxon>
        <taxon>Actinomycetota</taxon>
        <taxon>Actinomycetes</taxon>
        <taxon>Mycobacteriales</taxon>
        <taxon>Dietziaceae</taxon>
        <taxon>Dietzia</taxon>
    </lineage>
</organism>
<dbReference type="PANTHER" id="PTHR44688:SF16">
    <property type="entry name" value="DNA-BINDING TRANSCRIPTIONAL ACTIVATOR DEVR_DOSR"/>
    <property type="match status" value="1"/>
</dbReference>
<dbReference type="SMART" id="SM00421">
    <property type="entry name" value="HTH_LUXR"/>
    <property type="match status" value="1"/>
</dbReference>
<protein>
    <submittedName>
        <fullName evidence="5">Helix-turn-helix transcriptional regulator</fullName>
    </submittedName>
</protein>
<keyword evidence="3" id="KW-0804">Transcription</keyword>
<sequence length="287" mass="30691">MSTLRPKDSDAVLGALRRARRDSGMPVVFAGDVTGETARLNHFIGVRTDSMQGLAVARGRGLGGHVMASKRPATVRDYEECSRITRDYADAVDREGLRAIISVPVIVSGVARTILYGSARVATQLGDQVTRTFTTVAADLASEFKVHDEVDRRLRMADHAAAEQSFGLESSDRERLRVLHGELRAIAAELGDPDLRERLLAAGSALAGVGRAPETGRDPGPSSTVLSPREIDVLAQVALGCSNAEVGARLSLSPETIKAYLRNIGTKLGTRSRMESVARARLLGVLP</sequence>
<keyword evidence="1" id="KW-0805">Transcription regulation</keyword>
<dbReference type="OrthoDB" id="4069167at2"/>
<keyword evidence="2" id="KW-0238">DNA-binding</keyword>
<dbReference type="InterPro" id="IPR029016">
    <property type="entry name" value="GAF-like_dom_sf"/>
</dbReference>
<dbReference type="SUPFAM" id="SSF55781">
    <property type="entry name" value="GAF domain-like"/>
    <property type="match status" value="1"/>
</dbReference>
<dbReference type="SUPFAM" id="SSF46894">
    <property type="entry name" value="C-terminal effector domain of the bipartite response regulators"/>
    <property type="match status" value="1"/>
</dbReference>
<accession>A0A2A2WSI5</accession>
<dbReference type="Gene3D" id="3.30.450.40">
    <property type="match status" value="1"/>
</dbReference>
<dbReference type="InterPro" id="IPR000792">
    <property type="entry name" value="Tscrpt_reg_LuxR_C"/>
</dbReference>
<name>A0A2A2WSI5_9ACTN</name>
<feature type="domain" description="HTH luxR-type" evidence="4">
    <location>
        <begin position="219"/>
        <end position="284"/>
    </location>
</feature>